<dbReference type="EMBL" id="BMAU01021185">
    <property type="protein sequence ID" value="GFX95320.1"/>
    <property type="molecule type" value="Genomic_DNA"/>
</dbReference>
<reference evidence="1" key="1">
    <citation type="submission" date="2020-08" db="EMBL/GenBank/DDBJ databases">
        <title>Multicomponent nature underlies the extraordinary mechanical properties of spider dragline silk.</title>
        <authorList>
            <person name="Kono N."/>
            <person name="Nakamura H."/>
            <person name="Mori M."/>
            <person name="Yoshida Y."/>
            <person name="Ohtoshi R."/>
            <person name="Malay A.D."/>
            <person name="Moran D.A.P."/>
            <person name="Tomita M."/>
            <person name="Numata K."/>
            <person name="Arakawa K."/>
        </authorList>
    </citation>
    <scope>NUCLEOTIDE SEQUENCE</scope>
</reference>
<organism evidence="1 2">
    <name type="scientific">Trichonephila clavipes</name>
    <name type="common">Golden silk orbweaver</name>
    <name type="synonym">Nephila clavipes</name>
    <dbReference type="NCBI Taxonomy" id="2585209"/>
    <lineage>
        <taxon>Eukaryota</taxon>
        <taxon>Metazoa</taxon>
        <taxon>Ecdysozoa</taxon>
        <taxon>Arthropoda</taxon>
        <taxon>Chelicerata</taxon>
        <taxon>Arachnida</taxon>
        <taxon>Araneae</taxon>
        <taxon>Araneomorphae</taxon>
        <taxon>Entelegynae</taxon>
        <taxon>Araneoidea</taxon>
        <taxon>Nephilidae</taxon>
        <taxon>Trichonephila</taxon>
    </lineage>
</organism>
<dbReference type="Proteomes" id="UP000887159">
    <property type="component" value="Unassembled WGS sequence"/>
</dbReference>
<name>A0A8X6RJI2_TRICX</name>
<protein>
    <submittedName>
        <fullName evidence="1">Uncharacterized protein</fullName>
    </submittedName>
</protein>
<sequence>MSPEPVRLVGLLYDRWRHHLPPHPQFRHETGREVNILRSPAPAVSAGDHPQEFQTHFFYRARTPCVFGGYLVASGIEPMPSGLDPKL</sequence>
<evidence type="ECO:0000313" key="2">
    <source>
        <dbReference type="Proteomes" id="UP000887159"/>
    </source>
</evidence>
<comment type="caution">
    <text evidence="1">The sequence shown here is derived from an EMBL/GenBank/DDBJ whole genome shotgun (WGS) entry which is preliminary data.</text>
</comment>
<keyword evidence="2" id="KW-1185">Reference proteome</keyword>
<dbReference type="AlphaFoldDB" id="A0A8X6RJI2"/>
<accession>A0A8X6RJI2</accession>
<proteinExistence type="predicted"/>
<evidence type="ECO:0000313" key="1">
    <source>
        <dbReference type="EMBL" id="GFX95320.1"/>
    </source>
</evidence>
<gene>
    <name evidence="1" type="ORF">TNCV_849101</name>
</gene>